<sequence length="466" mass="52360">MVPMQIKIPMWTGEQSANGDSKPTYRRVPSVREQIYRSYSVEQVKMSQDAQISGLFPASTPGRWPALACTCCYDPFSEERARDQLRQLHRYRYGKTSTSHSKLMYNSLLPWNVSFQVLSFTNNFALAHSDQHPPSSIQDRSNTTHKLPRRYQRAASSAAQSGRTPRNQPSPQKTRRRTSKENLVNDCNGVQQDHARRVSAGGRSDISESEIRIEGELLGPCFFGLQETGFRRQQQRLSAVTTPVLKRSTVSHAYTMHDIRSIPNNFPNSPSITQSSLFSVPYRSCTGLYGSNSNIFDLLGAAKIDFTRLPSPEAVVIRLKARNRASTLESDTSFEEGVAIRLFSTSSPVENTPTGYQHLRLRFGQPFPSDSSSEDHRSRHEVCHSQLCNTVGLWIFCKIDLAIHAPISLGELVDTVSQELSSRCNSLTRKYYCTEQGQSNDGFTSSLRNVQMPSADLVQSAIEMEM</sequence>
<dbReference type="RefSeq" id="XP_009173598.1">
    <property type="nucleotide sequence ID" value="XM_009175334.1"/>
</dbReference>
<feature type="compositionally biased region" description="Low complexity" evidence="1">
    <location>
        <begin position="153"/>
        <end position="163"/>
    </location>
</feature>
<proteinExistence type="predicted"/>
<evidence type="ECO:0000256" key="1">
    <source>
        <dbReference type="SAM" id="MobiDB-lite"/>
    </source>
</evidence>
<keyword evidence="3" id="KW-1185">Reference proteome</keyword>
<name>A0A074ZAP9_OPIVI</name>
<feature type="region of interest" description="Disordered" evidence="1">
    <location>
        <begin position="129"/>
        <end position="205"/>
    </location>
</feature>
<dbReference type="CTD" id="20323478"/>
<evidence type="ECO:0000313" key="3">
    <source>
        <dbReference type="Proteomes" id="UP000054324"/>
    </source>
</evidence>
<dbReference type="KEGG" id="ovi:T265_09305"/>
<reference evidence="2 3" key="1">
    <citation type="submission" date="2013-11" db="EMBL/GenBank/DDBJ databases">
        <title>Opisthorchis viverrini - life in the bile duct.</title>
        <authorList>
            <person name="Young N.D."/>
            <person name="Nagarajan N."/>
            <person name="Lin S.J."/>
            <person name="Korhonen P.K."/>
            <person name="Jex A.R."/>
            <person name="Hall R.S."/>
            <person name="Safavi-Hemami H."/>
            <person name="Kaewkong W."/>
            <person name="Bertrand D."/>
            <person name="Gao S."/>
            <person name="Seet Q."/>
            <person name="Wongkham S."/>
            <person name="Teh B.T."/>
            <person name="Wongkham C."/>
            <person name="Intapan P.M."/>
            <person name="Maleewong W."/>
            <person name="Yang X."/>
            <person name="Hu M."/>
            <person name="Wang Z."/>
            <person name="Hofmann A."/>
            <person name="Sternberg P.W."/>
            <person name="Tan P."/>
            <person name="Wang J."/>
            <person name="Gasser R.B."/>
        </authorList>
    </citation>
    <scope>NUCLEOTIDE SEQUENCE [LARGE SCALE GENOMIC DNA]</scope>
</reference>
<feature type="compositionally biased region" description="Polar residues" evidence="1">
    <location>
        <begin position="132"/>
        <end position="145"/>
    </location>
</feature>
<dbReference type="EMBL" id="KL596887">
    <property type="protein sequence ID" value="KER22642.1"/>
    <property type="molecule type" value="Genomic_DNA"/>
</dbReference>
<dbReference type="Proteomes" id="UP000054324">
    <property type="component" value="Unassembled WGS sequence"/>
</dbReference>
<organism evidence="2 3">
    <name type="scientific">Opisthorchis viverrini</name>
    <name type="common">Southeast Asian liver fluke</name>
    <dbReference type="NCBI Taxonomy" id="6198"/>
    <lineage>
        <taxon>Eukaryota</taxon>
        <taxon>Metazoa</taxon>
        <taxon>Spiralia</taxon>
        <taxon>Lophotrochozoa</taxon>
        <taxon>Platyhelminthes</taxon>
        <taxon>Trematoda</taxon>
        <taxon>Digenea</taxon>
        <taxon>Opisthorchiida</taxon>
        <taxon>Opisthorchiata</taxon>
        <taxon>Opisthorchiidae</taxon>
        <taxon>Opisthorchis</taxon>
    </lineage>
</organism>
<evidence type="ECO:0000313" key="2">
    <source>
        <dbReference type="EMBL" id="KER22642.1"/>
    </source>
</evidence>
<dbReference type="OrthoDB" id="6255341at2759"/>
<dbReference type="GeneID" id="20323478"/>
<protein>
    <submittedName>
        <fullName evidence="2">Uncharacterized protein</fullName>
    </submittedName>
</protein>
<gene>
    <name evidence="2" type="ORF">T265_09305</name>
</gene>
<dbReference type="AlphaFoldDB" id="A0A074ZAP9"/>
<accession>A0A074ZAP9</accession>